<keyword evidence="4 7" id="KW-0501">Molybdenum cofactor biosynthesis</keyword>
<keyword evidence="10" id="KW-1185">Reference proteome</keyword>
<sequence>MPEQLTHFDGHGNARMVNVGDKAATVRRATAAGAVTMSRQVYDMVRQGTAKKGDVLGVARIAGIMAAKKVDQLVPLCHPLNITGVDIAFSFSDADTAVAIEATVSVNGTTGVEMEALTAVSVAALTIYDMCKAVDKTMVITDIRLLHKSGGKSGDFVRSFTSVPL</sequence>
<reference evidence="9 10" key="1">
    <citation type="submission" date="2020-05" db="EMBL/GenBank/DDBJ databases">
        <title>Complete genome of Desulfobulbus oligotrophicus.</title>
        <authorList>
            <person name="Podar M."/>
        </authorList>
    </citation>
    <scope>NUCLEOTIDE SEQUENCE [LARGE SCALE GENOMIC DNA]</scope>
    <source>
        <strain evidence="9 10">Prop6</strain>
    </source>
</reference>
<evidence type="ECO:0000256" key="6">
    <source>
        <dbReference type="ARBA" id="ARBA00055087"/>
    </source>
</evidence>
<evidence type="ECO:0000256" key="2">
    <source>
        <dbReference type="ARBA" id="ARBA00005046"/>
    </source>
</evidence>
<evidence type="ECO:0000256" key="3">
    <source>
        <dbReference type="ARBA" id="ARBA00012575"/>
    </source>
</evidence>
<feature type="domain" description="Molybdopterin cofactor biosynthesis C (MoaC)" evidence="8">
    <location>
        <begin position="16"/>
        <end position="151"/>
    </location>
</feature>
<feature type="active site" evidence="7">
    <location>
        <position position="129"/>
    </location>
</feature>
<comment type="subunit">
    <text evidence="7">Homohexamer; trimer of dimers.</text>
</comment>
<dbReference type="Pfam" id="PF01967">
    <property type="entry name" value="MoaC"/>
    <property type="match status" value="1"/>
</dbReference>
<dbReference type="KEGG" id="dog:HP555_08665"/>
<evidence type="ECO:0000256" key="7">
    <source>
        <dbReference type="HAMAP-Rule" id="MF_01224"/>
    </source>
</evidence>
<feature type="binding site" evidence="7">
    <location>
        <begin position="114"/>
        <end position="115"/>
    </location>
    <ligand>
        <name>substrate</name>
    </ligand>
</feature>
<dbReference type="EC" id="4.6.1.17" evidence="3 7"/>
<comment type="function">
    <text evidence="6 7">Catalyzes the conversion of (8S)-3',8-cyclo-7,8-dihydroguanosine 5'-triphosphate to cyclic pyranopterin monophosphate (cPMP).</text>
</comment>
<comment type="catalytic activity">
    <reaction evidence="1 7">
        <text>(8S)-3',8-cyclo-7,8-dihydroguanosine 5'-triphosphate = cyclic pyranopterin phosphate + diphosphate</text>
        <dbReference type="Rhea" id="RHEA:49580"/>
        <dbReference type="ChEBI" id="CHEBI:33019"/>
        <dbReference type="ChEBI" id="CHEBI:59648"/>
        <dbReference type="ChEBI" id="CHEBI:131766"/>
        <dbReference type="EC" id="4.6.1.17"/>
    </reaction>
</comment>
<dbReference type="NCBIfam" id="TIGR00581">
    <property type="entry name" value="moaC"/>
    <property type="match status" value="1"/>
</dbReference>
<dbReference type="PANTHER" id="PTHR22960:SF29">
    <property type="entry name" value="CYCLIC PYRANOPTERIN MONOPHOSPHATE SYNTHASE"/>
    <property type="match status" value="1"/>
</dbReference>
<evidence type="ECO:0000256" key="4">
    <source>
        <dbReference type="ARBA" id="ARBA00023150"/>
    </source>
</evidence>
<dbReference type="SUPFAM" id="SSF55040">
    <property type="entry name" value="Molybdenum cofactor biosynthesis protein C, MoaC"/>
    <property type="match status" value="1"/>
</dbReference>
<evidence type="ECO:0000313" key="9">
    <source>
        <dbReference type="EMBL" id="QQG65934.1"/>
    </source>
</evidence>
<dbReference type="InterPro" id="IPR047594">
    <property type="entry name" value="MoaC_bact/euk"/>
</dbReference>
<dbReference type="GO" id="GO:0061799">
    <property type="term" value="F:cyclic pyranopterin monophosphate synthase activity"/>
    <property type="evidence" value="ECO:0007669"/>
    <property type="project" value="UniProtKB-UniRule"/>
</dbReference>
<dbReference type="InterPro" id="IPR050105">
    <property type="entry name" value="MoCo_biosynth_MoaA/MoaC"/>
</dbReference>
<dbReference type="GO" id="GO:0006777">
    <property type="term" value="P:Mo-molybdopterin cofactor biosynthetic process"/>
    <property type="evidence" value="ECO:0007669"/>
    <property type="project" value="UniProtKB-UniRule"/>
</dbReference>
<evidence type="ECO:0000313" key="10">
    <source>
        <dbReference type="Proteomes" id="UP000596092"/>
    </source>
</evidence>
<dbReference type="InterPro" id="IPR023045">
    <property type="entry name" value="MoaC"/>
</dbReference>
<dbReference type="CDD" id="cd01420">
    <property type="entry name" value="MoaC_PE"/>
    <property type="match status" value="1"/>
</dbReference>
<dbReference type="NCBIfam" id="NF006870">
    <property type="entry name" value="PRK09364.1"/>
    <property type="match status" value="1"/>
</dbReference>
<dbReference type="UniPathway" id="UPA00344"/>
<evidence type="ECO:0000259" key="8">
    <source>
        <dbReference type="Pfam" id="PF01967"/>
    </source>
</evidence>
<dbReference type="RefSeq" id="WP_199261571.1">
    <property type="nucleotide sequence ID" value="NZ_CP054140.1"/>
</dbReference>
<comment type="similarity">
    <text evidence="7">Belongs to the MoaC family.</text>
</comment>
<dbReference type="EMBL" id="CP054140">
    <property type="protein sequence ID" value="QQG65934.1"/>
    <property type="molecule type" value="Genomic_DNA"/>
</dbReference>
<keyword evidence="5 7" id="KW-0456">Lyase</keyword>
<comment type="pathway">
    <text evidence="2 7">Cofactor biosynthesis; molybdopterin biosynthesis.</text>
</comment>
<name>A0A7T5VDT9_9BACT</name>
<evidence type="ECO:0000256" key="1">
    <source>
        <dbReference type="ARBA" id="ARBA00001637"/>
    </source>
</evidence>
<feature type="binding site" evidence="7">
    <location>
        <begin position="76"/>
        <end position="78"/>
    </location>
    <ligand>
        <name>substrate</name>
    </ligand>
</feature>
<organism evidence="9 10">
    <name type="scientific">Desulfobulbus oligotrophicus</name>
    <dbReference type="NCBI Taxonomy" id="1909699"/>
    <lineage>
        <taxon>Bacteria</taxon>
        <taxon>Pseudomonadati</taxon>
        <taxon>Thermodesulfobacteriota</taxon>
        <taxon>Desulfobulbia</taxon>
        <taxon>Desulfobulbales</taxon>
        <taxon>Desulfobulbaceae</taxon>
        <taxon>Desulfobulbus</taxon>
    </lineage>
</organism>
<protein>
    <recommendedName>
        <fullName evidence="3 7">Cyclic pyranopterin monophosphate synthase</fullName>
        <ecNumber evidence="3 7">4.6.1.17</ecNumber>
    </recommendedName>
    <alternativeName>
        <fullName evidence="7">Molybdenum cofactor biosynthesis protein C</fullName>
    </alternativeName>
</protein>
<accession>A0A7T5VDT9</accession>
<dbReference type="PANTHER" id="PTHR22960">
    <property type="entry name" value="MOLYBDOPTERIN COFACTOR SYNTHESIS PROTEIN A"/>
    <property type="match status" value="1"/>
</dbReference>
<dbReference type="AlphaFoldDB" id="A0A7T5VDT9"/>
<evidence type="ECO:0000256" key="5">
    <source>
        <dbReference type="ARBA" id="ARBA00023239"/>
    </source>
</evidence>
<gene>
    <name evidence="7 9" type="primary">moaC</name>
    <name evidence="9" type="ORF">HP555_08665</name>
</gene>
<dbReference type="HAMAP" id="MF_01224_B">
    <property type="entry name" value="MoaC_B"/>
    <property type="match status" value="1"/>
</dbReference>
<dbReference type="InterPro" id="IPR002820">
    <property type="entry name" value="Mopterin_CF_biosynth-C_dom"/>
</dbReference>
<proteinExistence type="inferred from homology"/>
<dbReference type="Gene3D" id="3.30.70.640">
    <property type="entry name" value="Molybdopterin cofactor biosynthesis C (MoaC) domain"/>
    <property type="match status" value="1"/>
</dbReference>
<dbReference type="Proteomes" id="UP000596092">
    <property type="component" value="Chromosome"/>
</dbReference>
<dbReference type="InterPro" id="IPR036522">
    <property type="entry name" value="MoaC_sf"/>
</dbReference>